<dbReference type="InterPro" id="IPR011990">
    <property type="entry name" value="TPR-like_helical_dom_sf"/>
</dbReference>
<protein>
    <recommendedName>
        <fullName evidence="4">DUF1570 domain-containing protein</fullName>
    </recommendedName>
</protein>
<organism evidence="2 3">
    <name type="scientific">Altericroceibacterium indicum</name>
    <dbReference type="NCBI Taxonomy" id="374177"/>
    <lineage>
        <taxon>Bacteria</taxon>
        <taxon>Pseudomonadati</taxon>
        <taxon>Pseudomonadota</taxon>
        <taxon>Alphaproteobacteria</taxon>
        <taxon>Sphingomonadales</taxon>
        <taxon>Erythrobacteraceae</taxon>
        <taxon>Altericroceibacterium</taxon>
    </lineage>
</organism>
<sequence>MRKIFKLAGLVLTGFGFMQPAHAKWREASSEHFVIYADEREHSLRRFTESLENFHAALKLILATEPDTPSPSNRVTIYQVDSQKDVRELIGSKSRYIQGFYVPSAGGSLAIVPDGIYGGKRISSSMSVLLHEYAHHFQYAASTAPPVKWLTEGSAEFWAAASFERDGTVNVGGVPMSRAHELLNLPKVPIEQLLDSDLYEANRGRSYDSFYGRSWLLYHYLIFNKERQGQLMQYMRLVRTGTPSLEAGKQAFGDLDQLEKELSAYLMSRRMKTFSLKPGMLEIGDITIRELRDGEAAIMPTKIVSKTGVDEESAQEVLMDARKIAARFPDDAVVLAELSEAELDAGNIDQAVASADAAIGRDDAYADAYVRKIFMHSSRRLMPKECATHIC</sequence>
<accession>A0A845A359</accession>
<dbReference type="SUPFAM" id="SSF48452">
    <property type="entry name" value="TPR-like"/>
    <property type="match status" value="1"/>
</dbReference>
<dbReference type="AlphaFoldDB" id="A0A845A359"/>
<evidence type="ECO:0000313" key="2">
    <source>
        <dbReference type="EMBL" id="MXP24610.1"/>
    </source>
</evidence>
<feature type="chain" id="PRO_5032457995" description="DUF1570 domain-containing protein" evidence="1">
    <location>
        <begin position="24"/>
        <end position="391"/>
    </location>
</feature>
<dbReference type="RefSeq" id="WP_160737829.1">
    <property type="nucleotide sequence ID" value="NZ_WTYQ01000001.1"/>
</dbReference>
<evidence type="ECO:0000256" key="1">
    <source>
        <dbReference type="SAM" id="SignalP"/>
    </source>
</evidence>
<evidence type="ECO:0000313" key="3">
    <source>
        <dbReference type="Proteomes" id="UP000460561"/>
    </source>
</evidence>
<keyword evidence="1" id="KW-0732">Signal</keyword>
<proteinExistence type="predicted"/>
<dbReference type="OrthoDB" id="5523615at2"/>
<name>A0A845A359_9SPHN</name>
<dbReference type="Proteomes" id="UP000460561">
    <property type="component" value="Unassembled WGS sequence"/>
</dbReference>
<keyword evidence="3" id="KW-1185">Reference proteome</keyword>
<reference evidence="2 3" key="1">
    <citation type="submission" date="2019-12" db="EMBL/GenBank/DDBJ databases">
        <title>Genomic-based taxomic classification of the family Erythrobacteraceae.</title>
        <authorList>
            <person name="Xu L."/>
        </authorList>
    </citation>
    <scope>NUCLEOTIDE SEQUENCE [LARGE SCALE GENOMIC DNA]</scope>
    <source>
        <strain evidence="2 3">DSM 18604</strain>
    </source>
</reference>
<evidence type="ECO:0008006" key="4">
    <source>
        <dbReference type="Google" id="ProtNLM"/>
    </source>
</evidence>
<feature type="signal peptide" evidence="1">
    <location>
        <begin position="1"/>
        <end position="23"/>
    </location>
</feature>
<dbReference type="EMBL" id="WTYQ01000001">
    <property type="protein sequence ID" value="MXP24610.1"/>
    <property type="molecule type" value="Genomic_DNA"/>
</dbReference>
<comment type="caution">
    <text evidence="2">The sequence shown here is derived from an EMBL/GenBank/DDBJ whole genome shotgun (WGS) entry which is preliminary data.</text>
</comment>
<gene>
    <name evidence="2" type="ORF">GRI39_00925</name>
</gene>